<dbReference type="Gene3D" id="1.20.1580.10">
    <property type="entry name" value="ABC transporter ATPase like domain"/>
    <property type="match status" value="2"/>
</dbReference>
<feature type="domain" description="ABC transporter" evidence="17">
    <location>
        <begin position="584"/>
        <end position="926"/>
    </location>
</feature>
<dbReference type="InterPro" id="IPR004602">
    <property type="entry name" value="UvrA"/>
</dbReference>
<sequence>MAHQDNIDIKKEIFVKNAHLNNLKHIDVSIPKNKLTVITGVSGSGKSSLAFDTIYAEGQRRYVESLSSYARQFLGKLEKPKIDDIKGLAPSIAIQQKVISSNPRSTVGTTTEIYDYLKLLFARVGRTYSPVSGEEVRKDSVTDVIDFVKAQKKAPTLILRAPWHYESENFAEQLKTLKLQGFTRLEIGGNVASIEDLESFGFVPEVGTEIFLVIDRFKYEDDETFLQRLADSIQMAFYEGKGYCSIKNADNGKIREFSNKFELDDIVFNEPNIHFFSFNNPYGACPTCEGYGKIIGIDEDLVVPNKNLSVYEDAVAPWRGETMKEWKAAFIKKVAKDFPIHKPYFQLTKEQRQFLWRGDKSANFPGVDNFFKMLEENLYKIQYRVMLSRYRGKTTCPTCEGLRLREESSWVKIDGHNIQSMVELPLDELLPLIQSLNLNEHDAAIAKRLVYEIVSRLEFLVKVGLGYLTLNRNSNTLSGGESQRINLATSLGSSLVGSIYILDEPSIGLHSRDTENLIEVLKNLRDLGNTVIVVEHDEDVMRAADHIIDIGPEAGYLGGEVVFSGDFEEIKKANTLTSDYLNGVEEIAVPKHRRKPKEFIHIKGARENNLKNVDVDIPLESLVVVTGVSGSGKSTLMKDVLAQAVQIELELGGKKADFDSITFPKKLIQNIEMIDQNPIGKSSRSNPVTYLKAYDDIRDLFAKQKMSKHMGLKAKHFSFNVDGGRCDECKGEGVITVSMQFMADIELQCETCHGTRFKDEILDVKFDEKNISDILNLTVNEALDFFRDNHQDKIVQKLKPLQDVGLGYLQLGQSSSTLSGGEAQRVKLASFLVKGTSHDKTLFIFDEPSTGLHFHDINKLMISLQALVNLGHSVIVIEHQPDIIKCADYIIDIGPEAGKYGGEIVFAGTPEELIKNKTSHTARFIEEKLK</sequence>
<dbReference type="Proteomes" id="UP000190848">
    <property type="component" value="Chromosome"/>
</dbReference>
<evidence type="ECO:0000256" key="3">
    <source>
        <dbReference type="ARBA" id="ARBA00022723"/>
    </source>
</evidence>
<keyword evidence="12" id="KW-0238">DNA-binding</keyword>
<comment type="similarity">
    <text evidence="14">Belongs to the ABC transporter superfamily. UvrA family.</text>
</comment>
<reference evidence="18 19" key="1">
    <citation type="submission" date="2016-07" db="EMBL/GenBank/DDBJ databases">
        <title>Revisiting the taxonomy of the Elizabethkingia Genus using Whole-Genome Sequencing, Optical Mapping, and MALDI-TOF, along with proposal of three novel Elizabethkingia species: Elizabethkingia bruuniana sp. nov., Elizabethkingia ursingii sp. nov., and Elizabethkingia occulta sp. nov.</title>
        <authorList>
            <person name="Nicholson A.C."/>
        </authorList>
    </citation>
    <scope>NUCLEOTIDE SEQUENCE [LARGE SCALE GENOMIC DNA]</scope>
    <source>
        <strain evidence="18 19">F3201</strain>
    </source>
</reference>
<dbReference type="Pfam" id="PF17755">
    <property type="entry name" value="UvrA_DNA-bind"/>
    <property type="match status" value="1"/>
</dbReference>
<keyword evidence="6" id="KW-0227">DNA damage</keyword>
<dbReference type="Gene3D" id="3.30.1490.20">
    <property type="entry name" value="ATP-grasp fold, A domain"/>
    <property type="match status" value="1"/>
</dbReference>
<dbReference type="PANTHER" id="PTHR43152:SF3">
    <property type="entry name" value="UVRABC SYSTEM PROTEIN A"/>
    <property type="match status" value="1"/>
</dbReference>
<dbReference type="RefSeq" id="WP_034847743.1">
    <property type="nucleotide sequence ID" value="NZ_CP016374.1"/>
</dbReference>
<evidence type="ECO:0000256" key="10">
    <source>
        <dbReference type="ARBA" id="ARBA00022840"/>
    </source>
</evidence>
<dbReference type="InterPro" id="IPR041552">
    <property type="entry name" value="UvrA_DNA-bd"/>
</dbReference>
<keyword evidence="3" id="KW-0479">Metal-binding</keyword>
<dbReference type="InterPro" id="IPR017871">
    <property type="entry name" value="ABC_transporter-like_CS"/>
</dbReference>
<dbReference type="AlphaFoldDB" id="A0AAU8UXG0"/>
<dbReference type="InterPro" id="IPR003439">
    <property type="entry name" value="ABC_transporter-like_ATP-bd"/>
</dbReference>
<evidence type="ECO:0000256" key="14">
    <source>
        <dbReference type="ARBA" id="ARBA00038000"/>
    </source>
</evidence>
<keyword evidence="2" id="KW-0963">Cytoplasm</keyword>
<evidence type="ECO:0000256" key="16">
    <source>
        <dbReference type="ARBA" id="ARBA00042156"/>
    </source>
</evidence>
<protein>
    <recommendedName>
        <fullName evidence="15">UvrABC system protein A</fullName>
    </recommendedName>
    <alternativeName>
        <fullName evidence="16">Excinuclease ABC subunit A</fullName>
    </alternativeName>
</protein>
<accession>A0AAU8UXG0</accession>
<keyword evidence="9" id="KW-0862">Zinc</keyword>
<dbReference type="SUPFAM" id="SSF52540">
    <property type="entry name" value="P-loop containing nucleoside triphosphate hydrolases"/>
    <property type="match status" value="2"/>
</dbReference>
<dbReference type="InterPro" id="IPR041102">
    <property type="entry name" value="UvrA_inter"/>
</dbReference>
<dbReference type="GO" id="GO:0006289">
    <property type="term" value="P:nucleotide-excision repair"/>
    <property type="evidence" value="ECO:0007669"/>
    <property type="project" value="InterPro"/>
</dbReference>
<dbReference type="PROSITE" id="PS00211">
    <property type="entry name" value="ABC_TRANSPORTER_1"/>
    <property type="match status" value="2"/>
</dbReference>
<dbReference type="PANTHER" id="PTHR43152">
    <property type="entry name" value="UVRABC SYSTEM PROTEIN A"/>
    <property type="match status" value="1"/>
</dbReference>
<dbReference type="GO" id="GO:0016887">
    <property type="term" value="F:ATP hydrolysis activity"/>
    <property type="evidence" value="ECO:0007669"/>
    <property type="project" value="InterPro"/>
</dbReference>
<evidence type="ECO:0000313" key="18">
    <source>
        <dbReference type="EMBL" id="AQX02573.1"/>
    </source>
</evidence>
<dbReference type="GO" id="GO:0005524">
    <property type="term" value="F:ATP binding"/>
    <property type="evidence" value="ECO:0007669"/>
    <property type="project" value="UniProtKB-KW"/>
</dbReference>
<evidence type="ECO:0000256" key="8">
    <source>
        <dbReference type="ARBA" id="ARBA00022771"/>
    </source>
</evidence>
<keyword evidence="8" id="KW-0863">Zinc-finger</keyword>
<comment type="subcellular location">
    <subcellularLocation>
        <location evidence="1">Cytoplasm</location>
    </subcellularLocation>
</comment>
<evidence type="ECO:0000256" key="6">
    <source>
        <dbReference type="ARBA" id="ARBA00022763"/>
    </source>
</evidence>
<dbReference type="Gene3D" id="3.40.50.300">
    <property type="entry name" value="P-loop containing nucleotide triphosphate hydrolases"/>
    <property type="match status" value="2"/>
</dbReference>
<dbReference type="Pfam" id="PF17760">
    <property type="entry name" value="UvrA_inter"/>
    <property type="match status" value="1"/>
</dbReference>
<dbReference type="PROSITE" id="PS50893">
    <property type="entry name" value="ABC_TRANSPORTER_2"/>
    <property type="match status" value="1"/>
</dbReference>
<dbReference type="InterPro" id="IPR027417">
    <property type="entry name" value="P-loop_NTPase"/>
</dbReference>
<evidence type="ECO:0000256" key="13">
    <source>
        <dbReference type="ARBA" id="ARBA00023204"/>
    </source>
</evidence>
<evidence type="ECO:0000256" key="11">
    <source>
        <dbReference type="ARBA" id="ARBA00022881"/>
    </source>
</evidence>
<dbReference type="GO" id="GO:0009380">
    <property type="term" value="C:excinuclease repair complex"/>
    <property type="evidence" value="ECO:0007669"/>
    <property type="project" value="InterPro"/>
</dbReference>
<evidence type="ECO:0000259" key="17">
    <source>
        <dbReference type="PROSITE" id="PS50893"/>
    </source>
</evidence>
<dbReference type="GO" id="GO:0008270">
    <property type="term" value="F:zinc ion binding"/>
    <property type="evidence" value="ECO:0007669"/>
    <property type="project" value="UniProtKB-KW"/>
</dbReference>
<keyword evidence="13" id="KW-0234">DNA repair</keyword>
<name>A0AAU8UXG0_9FLAO</name>
<dbReference type="InterPro" id="IPR013815">
    <property type="entry name" value="ATP_grasp_subdomain_1"/>
</dbReference>
<evidence type="ECO:0000256" key="5">
    <source>
        <dbReference type="ARBA" id="ARBA00022741"/>
    </source>
</evidence>
<dbReference type="GO" id="GO:0003677">
    <property type="term" value="F:DNA binding"/>
    <property type="evidence" value="ECO:0007669"/>
    <property type="project" value="UniProtKB-KW"/>
</dbReference>
<evidence type="ECO:0000256" key="7">
    <source>
        <dbReference type="ARBA" id="ARBA00022769"/>
    </source>
</evidence>
<evidence type="ECO:0000256" key="15">
    <source>
        <dbReference type="ARBA" id="ARBA00039316"/>
    </source>
</evidence>
<organism evidence="18 19">
    <name type="scientific">Elizabethkingia anophelis</name>
    <dbReference type="NCBI Taxonomy" id="1117645"/>
    <lineage>
        <taxon>Bacteria</taxon>
        <taxon>Pseudomonadati</taxon>
        <taxon>Bacteroidota</taxon>
        <taxon>Flavobacteriia</taxon>
        <taxon>Flavobacteriales</taxon>
        <taxon>Weeksellaceae</taxon>
        <taxon>Elizabethkingia</taxon>
    </lineage>
</organism>
<dbReference type="EMBL" id="CP016374">
    <property type="protein sequence ID" value="AQX02573.1"/>
    <property type="molecule type" value="Genomic_DNA"/>
</dbReference>
<dbReference type="NCBIfam" id="TIGR00630">
    <property type="entry name" value="uvra"/>
    <property type="match status" value="1"/>
</dbReference>
<dbReference type="GO" id="GO:0005737">
    <property type="term" value="C:cytoplasm"/>
    <property type="evidence" value="ECO:0007669"/>
    <property type="project" value="UniProtKB-SubCell"/>
</dbReference>
<keyword evidence="10" id="KW-0067">ATP-binding</keyword>
<gene>
    <name evidence="18" type="ORF">BBD32_14465</name>
</gene>
<dbReference type="Gene3D" id="1.10.8.280">
    <property type="entry name" value="ABC transporter ATPase domain-like"/>
    <property type="match status" value="1"/>
</dbReference>
<evidence type="ECO:0000256" key="1">
    <source>
        <dbReference type="ARBA" id="ARBA00004496"/>
    </source>
</evidence>
<proteinExistence type="inferred from homology"/>
<evidence type="ECO:0000256" key="9">
    <source>
        <dbReference type="ARBA" id="ARBA00022833"/>
    </source>
</evidence>
<keyword evidence="4" id="KW-0677">Repeat</keyword>
<keyword evidence="11" id="KW-0267">Excision nuclease</keyword>
<evidence type="ECO:0000313" key="19">
    <source>
        <dbReference type="Proteomes" id="UP000190848"/>
    </source>
</evidence>
<keyword evidence="7" id="KW-0228">DNA excision</keyword>
<evidence type="ECO:0000256" key="12">
    <source>
        <dbReference type="ARBA" id="ARBA00023125"/>
    </source>
</evidence>
<keyword evidence="5" id="KW-0547">Nucleotide-binding</keyword>
<evidence type="ECO:0000256" key="2">
    <source>
        <dbReference type="ARBA" id="ARBA00022490"/>
    </source>
</evidence>
<evidence type="ECO:0000256" key="4">
    <source>
        <dbReference type="ARBA" id="ARBA00022737"/>
    </source>
</evidence>
<dbReference type="GO" id="GO:0004518">
    <property type="term" value="F:nuclease activity"/>
    <property type="evidence" value="ECO:0007669"/>
    <property type="project" value="UniProtKB-KW"/>
</dbReference>